<accession>A0AAP0HK61</accession>
<comment type="caution">
    <text evidence="1">The sequence shown here is derived from an EMBL/GenBank/DDBJ whole genome shotgun (WGS) entry which is preliminary data.</text>
</comment>
<name>A0AAP0HK61_9MAGN</name>
<evidence type="ECO:0000313" key="2">
    <source>
        <dbReference type="Proteomes" id="UP001420932"/>
    </source>
</evidence>
<dbReference type="AlphaFoldDB" id="A0AAP0HK61"/>
<keyword evidence="2" id="KW-1185">Reference proteome</keyword>
<protein>
    <submittedName>
        <fullName evidence="1">Uncharacterized protein</fullName>
    </submittedName>
</protein>
<reference evidence="1 2" key="1">
    <citation type="submission" date="2024-01" db="EMBL/GenBank/DDBJ databases">
        <title>Genome assemblies of Stephania.</title>
        <authorList>
            <person name="Yang L."/>
        </authorList>
    </citation>
    <scope>NUCLEOTIDE SEQUENCE [LARGE SCALE GENOMIC DNA]</scope>
    <source>
        <strain evidence="1">YNDBR</strain>
        <tissue evidence="1">Leaf</tissue>
    </source>
</reference>
<proteinExistence type="predicted"/>
<gene>
    <name evidence="1" type="ORF">Syun_029770</name>
</gene>
<dbReference type="Proteomes" id="UP001420932">
    <property type="component" value="Unassembled WGS sequence"/>
</dbReference>
<sequence>MIEAGEQGVVEQRLNLYLVGRFLTERTINCGIMQNRMTGIWYLRYGLTVSECPPTGSSFNFITMSI</sequence>
<evidence type="ECO:0000313" key="1">
    <source>
        <dbReference type="EMBL" id="KAK9087376.1"/>
    </source>
</evidence>
<organism evidence="1 2">
    <name type="scientific">Stephania yunnanensis</name>
    <dbReference type="NCBI Taxonomy" id="152371"/>
    <lineage>
        <taxon>Eukaryota</taxon>
        <taxon>Viridiplantae</taxon>
        <taxon>Streptophyta</taxon>
        <taxon>Embryophyta</taxon>
        <taxon>Tracheophyta</taxon>
        <taxon>Spermatophyta</taxon>
        <taxon>Magnoliopsida</taxon>
        <taxon>Ranunculales</taxon>
        <taxon>Menispermaceae</taxon>
        <taxon>Menispermoideae</taxon>
        <taxon>Cissampelideae</taxon>
        <taxon>Stephania</taxon>
    </lineage>
</organism>
<dbReference type="EMBL" id="JBBNAF010000013">
    <property type="protein sequence ID" value="KAK9087376.1"/>
    <property type="molecule type" value="Genomic_DNA"/>
</dbReference>